<dbReference type="InterPro" id="IPR036844">
    <property type="entry name" value="Hint_dom_sf"/>
</dbReference>
<keyword evidence="3" id="KW-1185">Reference proteome</keyword>
<dbReference type="EMBL" id="LR586016">
    <property type="protein sequence ID" value="VIP02087.1"/>
    <property type="molecule type" value="Genomic_DNA"/>
</dbReference>
<name>A0A6C2YL39_9BACT</name>
<feature type="compositionally biased region" description="Pro residues" evidence="1">
    <location>
        <begin position="205"/>
        <end position="217"/>
    </location>
</feature>
<dbReference type="RefSeq" id="WP_162657299.1">
    <property type="nucleotide sequence ID" value="NZ_LR593887.1"/>
</dbReference>
<dbReference type="EMBL" id="LR593887">
    <property type="protein sequence ID" value="VTS00347.1"/>
    <property type="molecule type" value="Genomic_DNA"/>
</dbReference>
<dbReference type="Pfam" id="PF07591">
    <property type="entry name" value="PT-HINT"/>
    <property type="match status" value="1"/>
</dbReference>
<gene>
    <name evidence="2" type="ORF">GMBLW1_18730</name>
</gene>
<dbReference type="SUPFAM" id="SSF51294">
    <property type="entry name" value="Hedgehog/intein (Hint) domain"/>
    <property type="match status" value="1"/>
</dbReference>
<dbReference type="InParanoid" id="A0A6C2YL39"/>
<evidence type="ECO:0000313" key="3">
    <source>
        <dbReference type="Proteomes" id="UP000464378"/>
    </source>
</evidence>
<proteinExistence type="predicted"/>
<organism evidence="2">
    <name type="scientific">Tuwongella immobilis</name>
    <dbReference type="NCBI Taxonomy" id="692036"/>
    <lineage>
        <taxon>Bacteria</taxon>
        <taxon>Pseudomonadati</taxon>
        <taxon>Planctomycetota</taxon>
        <taxon>Planctomycetia</taxon>
        <taxon>Gemmatales</taxon>
        <taxon>Gemmataceae</taxon>
        <taxon>Tuwongella</taxon>
    </lineage>
</organism>
<evidence type="ECO:0008006" key="4">
    <source>
        <dbReference type="Google" id="ProtNLM"/>
    </source>
</evidence>
<dbReference type="Proteomes" id="UP000464378">
    <property type="component" value="Chromosome"/>
</dbReference>
<dbReference type="Gene3D" id="2.170.16.10">
    <property type="entry name" value="Hedgehog/Intein (Hint) domain"/>
    <property type="match status" value="1"/>
</dbReference>
<accession>A0A6C2YL39</accession>
<protein>
    <recommendedName>
        <fullName evidence="4">Hint domain-containing protein</fullName>
    </recommendedName>
</protein>
<dbReference type="AlphaFoldDB" id="A0A6C2YL39"/>
<evidence type="ECO:0000313" key="2">
    <source>
        <dbReference type="EMBL" id="VIP02087.1"/>
    </source>
</evidence>
<reference evidence="2" key="1">
    <citation type="submission" date="2019-04" db="EMBL/GenBank/DDBJ databases">
        <authorList>
            <consortium name="Science for Life Laboratories"/>
        </authorList>
    </citation>
    <scope>NUCLEOTIDE SEQUENCE</scope>
    <source>
        <strain evidence="2">MBLW1</strain>
    </source>
</reference>
<dbReference type="KEGG" id="tim:GMBLW1_18730"/>
<sequence length="313" mass="34741">MDLCQCRRAIEQFVPGDAILSRDEHDLNGPIEVQIVEFVFERSPLIFELRVAGQFIETTAEHPFWVVNRGWTPVWELTIGDSLTTITGETVSVEGVHETDRRQTVYNLRVAEFHTYFVGCDEWGFSVWAHNVDCGDVWRAIGGKGEVPEAAREAVNRVTEAVNRGASKTEVRDLLKQIPDGPASNSKALPIADDLLTRPKTAAPAPKPATPAAPPRSPAGRLLEDEIAHHSQGHWPGESVSRIRQRVDEVIAGAQESHAMPNGHTIYRRGDTVVVVNTNRTEGTIFRPSNLKNETGVDIAKNHVRRWVEEGGR</sequence>
<evidence type="ECO:0000256" key="1">
    <source>
        <dbReference type="SAM" id="MobiDB-lite"/>
    </source>
</evidence>
<feature type="region of interest" description="Disordered" evidence="1">
    <location>
        <begin position="199"/>
        <end position="219"/>
    </location>
</feature>
<dbReference type="CDD" id="cd00081">
    <property type="entry name" value="Hint"/>
    <property type="match status" value="1"/>
</dbReference>